<dbReference type="AlphaFoldDB" id="A0A127QLG7"/>
<dbReference type="PATRIC" id="fig|279058.18.peg.3118"/>
<protein>
    <submittedName>
        <fullName evidence="1">Uncharacterized protein</fullName>
    </submittedName>
</protein>
<sequence length="39" mass="4522">MVLTLLLNWFLTLPLQSQLQLFLTFRMLTLPNGTGDSRE</sequence>
<proteinExistence type="predicted"/>
<evidence type="ECO:0000313" key="1">
    <source>
        <dbReference type="EMBL" id="AMP10874.1"/>
    </source>
</evidence>
<name>A0A127QLG7_9BURK</name>
<accession>A0A127QLG7</accession>
<gene>
    <name evidence="1" type="ORF">CAter282_3167</name>
</gene>
<dbReference type="Proteomes" id="UP000071778">
    <property type="component" value="Chromosome"/>
</dbReference>
<dbReference type="EMBL" id="CP013235">
    <property type="protein sequence ID" value="AMP10874.1"/>
    <property type="molecule type" value="Genomic_DNA"/>
</dbReference>
<reference evidence="1 2" key="1">
    <citation type="submission" date="2015-11" db="EMBL/GenBank/DDBJ databases">
        <title>Exploring the genomic traits of fungus-feeding bacterial genus Collimonas.</title>
        <authorList>
            <person name="Song C."/>
            <person name="Schmidt R."/>
            <person name="de Jager V."/>
            <person name="Krzyzanowska D."/>
            <person name="Jongedijk E."/>
            <person name="Cankar K."/>
            <person name="Beekwilder J."/>
            <person name="van Veen A."/>
            <person name="de Boer W."/>
            <person name="van Veen J.A."/>
            <person name="Garbeva P."/>
        </authorList>
    </citation>
    <scope>NUCLEOTIDE SEQUENCE [LARGE SCALE GENOMIC DNA]</scope>
    <source>
        <strain evidence="1 2">Ter282</strain>
    </source>
</reference>
<keyword evidence="2" id="KW-1185">Reference proteome</keyword>
<evidence type="ECO:0000313" key="2">
    <source>
        <dbReference type="Proteomes" id="UP000071778"/>
    </source>
</evidence>
<organism evidence="1 2">
    <name type="scientific">Collimonas arenae</name>
    <dbReference type="NCBI Taxonomy" id="279058"/>
    <lineage>
        <taxon>Bacteria</taxon>
        <taxon>Pseudomonadati</taxon>
        <taxon>Pseudomonadota</taxon>
        <taxon>Betaproteobacteria</taxon>
        <taxon>Burkholderiales</taxon>
        <taxon>Oxalobacteraceae</taxon>
        <taxon>Collimonas</taxon>
    </lineage>
</organism>